<keyword evidence="3" id="KW-0813">Transport</keyword>
<dbReference type="AlphaFoldDB" id="A0A6N8DNP8"/>
<dbReference type="OrthoDB" id="5932506at2"/>
<dbReference type="GO" id="GO:0046930">
    <property type="term" value="C:pore complex"/>
    <property type="evidence" value="ECO:0007669"/>
    <property type="project" value="UniProtKB-KW"/>
</dbReference>
<feature type="domain" description="Porin" evidence="13">
    <location>
        <begin position="148"/>
        <end position="465"/>
    </location>
</feature>
<dbReference type="GO" id="GO:0006811">
    <property type="term" value="P:monoatomic ion transport"/>
    <property type="evidence" value="ECO:0007669"/>
    <property type="project" value="UniProtKB-KW"/>
</dbReference>
<evidence type="ECO:0000256" key="6">
    <source>
        <dbReference type="ARBA" id="ARBA00022729"/>
    </source>
</evidence>
<name>A0A6N8DNP8_RHOAC</name>
<dbReference type="InterPro" id="IPR023614">
    <property type="entry name" value="Porin_dom_sf"/>
</dbReference>
<keyword evidence="8" id="KW-0626">Porin</keyword>
<feature type="coiled-coil region" evidence="11">
    <location>
        <begin position="36"/>
        <end position="70"/>
    </location>
</feature>
<gene>
    <name evidence="14" type="ORF">GJ654_07425</name>
</gene>
<reference evidence="14 15" key="1">
    <citation type="submission" date="2019-11" db="EMBL/GenBank/DDBJ databases">
        <title>Whole-genome sequence of a Rhodoblastus acidophilus DSM 142.</title>
        <authorList>
            <person name="Kyndt J.A."/>
            <person name="Meyer T.E."/>
        </authorList>
    </citation>
    <scope>NUCLEOTIDE SEQUENCE [LARGE SCALE GENOMIC DNA]</scope>
    <source>
        <strain evidence="14 15">DSM 142</strain>
    </source>
</reference>
<accession>A0A6N8DNP8</accession>
<keyword evidence="6 12" id="KW-0732">Signal</keyword>
<evidence type="ECO:0000256" key="11">
    <source>
        <dbReference type="SAM" id="Coils"/>
    </source>
</evidence>
<keyword evidence="11" id="KW-0175">Coiled coil</keyword>
<evidence type="ECO:0000256" key="1">
    <source>
        <dbReference type="ARBA" id="ARBA00004571"/>
    </source>
</evidence>
<protein>
    <submittedName>
        <fullName evidence="14">Porin</fullName>
    </submittedName>
</protein>
<feature type="signal peptide" evidence="12">
    <location>
        <begin position="1"/>
        <end position="37"/>
    </location>
</feature>
<evidence type="ECO:0000256" key="9">
    <source>
        <dbReference type="ARBA" id="ARBA00023136"/>
    </source>
</evidence>
<evidence type="ECO:0000256" key="12">
    <source>
        <dbReference type="SAM" id="SignalP"/>
    </source>
</evidence>
<evidence type="ECO:0000256" key="4">
    <source>
        <dbReference type="ARBA" id="ARBA00022452"/>
    </source>
</evidence>
<sequence length="575" mass="60642">MRLERPLTLDLETEMKNHLMAAAAVLALMSASSVAYAGDQADVKALKAQAAELKKQNAALEQRLNKLETQQAADASASPTDFLAQVTKGPLPVVLDDGPICWKGICINGAIDGGLAWAQHGAPLNAKYYNGNGMLTSQANRPYFGFNPNGLGSSQIGIKGSVEILPGWSGVFTANTYFNPQSGQLQNAPGSLVDNQGLPVAARSLSADGSRGGQAFNDQLFVGVSSKDFGTLTFGRHRTFATDLVVAYDATGGASAYSLLGYSGSYVSGLGYTGDGRWDNSLKYKVSYGPARFGAMYKFIDGNGGSNWGNTTCLIGSTGCPVGTVNGTTVPRVFYARHNDAAQFDLGASYGGFDIDGVIGYYHQATTGAALSSLQLSGTSTFTPPLPGAALTTVGNNNSGTLSGTAQDATGGAIGAKYTWNQWKFYAGWAHLISHNPADPVGIGSQNDQGGYVYSSVNNRAFPRARLLDTEWFGVRYAWDPKTDIVAQYVHVGQNNYYTNTPAGAVAANCGGTNAVRASSCSGYINQFGAYVDYHFTKRFDVYGGVSYSNFAGGLAAGYFYNTNWTPSVGARFVF</sequence>
<evidence type="ECO:0000256" key="10">
    <source>
        <dbReference type="ARBA" id="ARBA00023237"/>
    </source>
</evidence>
<evidence type="ECO:0000259" key="13">
    <source>
        <dbReference type="Pfam" id="PF13609"/>
    </source>
</evidence>
<feature type="chain" id="PRO_5026975250" evidence="12">
    <location>
        <begin position="38"/>
        <end position="575"/>
    </location>
</feature>
<evidence type="ECO:0000313" key="14">
    <source>
        <dbReference type="EMBL" id="MTV30823.1"/>
    </source>
</evidence>
<dbReference type="Gene3D" id="2.40.160.10">
    <property type="entry name" value="Porin"/>
    <property type="match status" value="1"/>
</dbReference>
<dbReference type="EMBL" id="WNKS01000004">
    <property type="protein sequence ID" value="MTV30823.1"/>
    <property type="molecule type" value="Genomic_DNA"/>
</dbReference>
<dbReference type="PANTHER" id="PTHR34501">
    <property type="entry name" value="PROTEIN YDDL-RELATED"/>
    <property type="match status" value="1"/>
</dbReference>
<dbReference type="GO" id="GO:0009279">
    <property type="term" value="C:cell outer membrane"/>
    <property type="evidence" value="ECO:0007669"/>
    <property type="project" value="UniProtKB-SubCell"/>
</dbReference>
<evidence type="ECO:0000256" key="8">
    <source>
        <dbReference type="ARBA" id="ARBA00023114"/>
    </source>
</evidence>
<keyword evidence="7" id="KW-0406">Ion transport</keyword>
<evidence type="ECO:0000256" key="2">
    <source>
        <dbReference type="ARBA" id="ARBA00011233"/>
    </source>
</evidence>
<evidence type="ECO:0000256" key="3">
    <source>
        <dbReference type="ARBA" id="ARBA00022448"/>
    </source>
</evidence>
<dbReference type="InterPro" id="IPR033900">
    <property type="entry name" value="Gram_neg_porin_domain"/>
</dbReference>
<proteinExistence type="predicted"/>
<dbReference type="Pfam" id="PF13609">
    <property type="entry name" value="Porin_4"/>
    <property type="match status" value="1"/>
</dbReference>
<dbReference type="GO" id="GO:0015288">
    <property type="term" value="F:porin activity"/>
    <property type="evidence" value="ECO:0007669"/>
    <property type="project" value="UniProtKB-KW"/>
</dbReference>
<dbReference type="PANTHER" id="PTHR34501:SF9">
    <property type="entry name" value="MAJOR OUTER MEMBRANE PROTEIN P.IA"/>
    <property type="match status" value="1"/>
</dbReference>
<dbReference type="InterPro" id="IPR050298">
    <property type="entry name" value="Gram-neg_bact_OMP"/>
</dbReference>
<organism evidence="14 15">
    <name type="scientific">Rhodoblastus acidophilus</name>
    <name type="common">Rhodopseudomonas acidophila</name>
    <dbReference type="NCBI Taxonomy" id="1074"/>
    <lineage>
        <taxon>Bacteria</taxon>
        <taxon>Pseudomonadati</taxon>
        <taxon>Pseudomonadota</taxon>
        <taxon>Alphaproteobacteria</taxon>
        <taxon>Hyphomicrobiales</taxon>
        <taxon>Rhodoblastaceae</taxon>
        <taxon>Rhodoblastus</taxon>
    </lineage>
</organism>
<dbReference type="SUPFAM" id="SSF56935">
    <property type="entry name" value="Porins"/>
    <property type="match status" value="1"/>
</dbReference>
<evidence type="ECO:0000256" key="7">
    <source>
        <dbReference type="ARBA" id="ARBA00023065"/>
    </source>
</evidence>
<keyword evidence="10" id="KW-0998">Cell outer membrane</keyword>
<keyword evidence="5" id="KW-0812">Transmembrane</keyword>
<evidence type="ECO:0000313" key="15">
    <source>
        <dbReference type="Proteomes" id="UP000439113"/>
    </source>
</evidence>
<comment type="subcellular location">
    <subcellularLocation>
        <location evidence="1">Cell outer membrane</location>
        <topology evidence="1">Multi-pass membrane protein</topology>
    </subcellularLocation>
</comment>
<dbReference type="CDD" id="cd00342">
    <property type="entry name" value="gram_neg_porins"/>
    <property type="match status" value="1"/>
</dbReference>
<comment type="subunit">
    <text evidence="2">Homotrimer.</text>
</comment>
<keyword evidence="4" id="KW-1134">Transmembrane beta strand</keyword>
<dbReference type="Proteomes" id="UP000439113">
    <property type="component" value="Unassembled WGS sequence"/>
</dbReference>
<evidence type="ECO:0000256" key="5">
    <source>
        <dbReference type="ARBA" id="ARBA00022692"/>
    </source>
</evidence>
<comment type="caution">
    <text evidence="14">The sequence shown here is derived from an EMBL/GenBank/DDBJ whole genome shotgun (WGS) entry which is preliminary data.</text>
</comment>
<keyword evidence="9" id="KW-0472">Membrane</keyword>